<dbReference type="InterPro" id="IPR000422">
    <property type="entry name" value="DHBP_synthase_RibB"/>
</dbReference>
<evidence type="ECO:0000256" key="1">
    <source>
        <dbReference type="ARBA" id="ARBA00000141"/>
    </source>
</evidence>
<keyword evidence="7" id="KW-0479">Metal-binding</keyword>
<comment type="similarity">
    <text evidence="4">In the N-terminal section; belongs to the DHBP synthase family.</text>
</comment>
<dbReference type="PANTHER" id="PTHR21327">
    <property type="entry name" value="GTP CYCLOHYDROLASE II-RELATED"/>
    <property type="match status" value="1"/>
</dbReference>
<dbReference type="AlphaFoldDB" id="A0A6N7Z3U9"/>
<comment type="function">
    <text evidence="2">Catalyzes the conversion of D-ribulose 5-phosphate to formate and 3,4-dihydroxy-2-butanone 4-phosphate.</text>
</comment>
<dbReference type="InterPro" id="IPR017945">
    <property type="entry name" value="DHBP_synth_RibB-like_a/b_dom"/>
</dbReference>
<keyword evidence="6" id="KW-0686">Riboflavin biosynthesis</keyword>
<protein>
    <recommendedName>
        <fullName evidence="5">3,4-dihydroxy-2-butanone-4-phosphate synthase</fullName>
        <ecNumber evidence="5">4.1.99.12</ecNumber>
    </recommendedName>
</protein>
<dbReference type="InterPro" id="IPR032677">
    <property type="entry name" value="GTP_cyclohydro_II"/>
</dbReference>
<dbReference type="Gene3D" id="3.90.870.10">
    <property type="entry name" value="DHBP synthase"/>
    <property type="match status" value="1"/>
</dbReference>
<dbReference type="UniPathway" id="UPA00275">
    <property type="reaction ID" value="UER00399"/>
</dbReference>
<name>A0A6N7Z3U9_9PSEU</name>
<keyword evidence="10" id="KW-1185">Reference proteome</keyword>
<dbReference type="Pfam" id="PF00925">
    <property type="entry name" value="GTP_cyclohydro2"/>
    <property type="match status" value="1"/>
</dbReference>
<sequence>MTQAPTGRRPPVSAQAEIGPPAVREAIAAFAQGMPVVIVDSEHDENGGDLVFAAECATPQLVAVAVRYGSGFLCVAITESDADRLELPAIRRSHDPHGSAYTVTVDAREAISTGISATDRAITLRTLADPNAEPSSFTRPGHVVPLRASAGGVLQRPGAAEAAVDLAVLAGRRPSAALCKLVSENDPRELAQGSELRRFAQHRGFPLISVADLRDHRLCNGVVVAPTARTNVRLAHADFTAVSYHSILDEREHIAFVLGNHSGESVPVRIQRECLIGDVFGSHRCDCADSTHQALATIAAAGHGVLIYLRSPVNTSVLGHRPAATIANRDTAIAAGIVRDLDISSVDLLTPYAAEADALARLGIRVATRTAQLHTTRSA</sequence>
<evidence type="ECO:0000256" key="6">
    <source>
        <dbReference type="ARBA" id="ARBA00022619"/>
    </source>
</evidence>
<evidence type="ECO:0000256" key="5">
    <source>
        <dbReference type="ARBA" id="ARBA00012153"/>
    </source>
</evidence>
<dbReference type="GO" id="GO:0005829">
    <property type="term" value="C:cytosol"/>
    <property type="evidence" value="ECO:0007669"/>
    <property type="project" value="TreeGrafter"/>
</dbReference>
<dbReference type="SUPFAM" id="SSF142695">
    <property type="entry name" value="RibA-like"/>
    <property type="match status" value="1"/>
</dbReference>
<gene>
    <name evidence="9" type="ORF">GKO32_06920</name>
</gene>
<comment type="caution">
    <text evidence="9">The sequence shown here is derived from an EMBL/GenBank/DDBJ whole genome shotgun (WGS) entry which is preliminary data.</text>
</comment>
<dbReference type="Proteomes" id="UP000440096">
    <property type="component" value="Unassembled WGS sequence"/>
</dbReference>
<dbReference type="GO" id="GO:0046872">
    <property type="term" value="F:metal ion binding"/>
    <property type="evidence" value="ECO:0007669"/>
    <property type="project" value="UniProtKB-KW"/>
</dbReference>
<comment type="pathway">
    <text evidence="3">Cofactor biosynthesis; riboflavin biosynthesis; 2-hydroxy-3-oxobutyl phosphate from D-ribulose 5-phosphate: step 1/1.</text>
</comment>
<evidence type="ECO:0000313" key="9">
    <source>
        <dbReference type="EMBL" id="MTD53716.1"/>
    </source>
</evidence>
<keyword evidence="9" id="KW-0378">Hydrolase</keyword>
<reference evidence="9 10" key="1">
    <citation type="submission" date="2019-11" db="EMBL/GenBank/DDBJ databases">
        <title>Draft genome of Amycolatopsis RM579.</title>
        <authorList>
            <person name="Duangmal K."/>
            <person name="Mingma R."/>
        </authorList>
    </citation>
    <scope>NUCLEOTIDE SEQUENCE [LARGE SCALE GENOMIC DNA]</scope>
    <source>
        <strain evidence="9 10">RM579</strain>
    </source>
</reference>
<organism evidence="9 10">
    <name type="scientific">Amycolatopsis pithecellobii</name>
    <dbReference type="NCBI Taxonomy" id="664692"/>
    <lineage>
        <taxon>Bacteria</taxon>
        <taxon>Bacillati</taxon>
        <taxon>Actinomycetota</taxon>
        <taxon>Actinomycetes</taxon>
        <taxon>Pseudonocardiales</taxon>
        <taxon>Pseudonocardiaceae</taxon>
        <taxon>Amycolatopsis</taxon>
    </lineage>
</organism>
<evidence type="ECO:0000256" key="4">
    <source>
        <dbReference type="ARBA" id="ARBA00005520"/>
    </source>
</evidence>
<dbReference type="SUPFAM" id="SSF55821">
    <property type="entry name" value="YrdC/RibB"/>
    <property type="match status" value="1"/>
</dbReference>
<dbReference type="RefSeq" id="WP_154755954.1">
    <property type="nucleotide sequence ID" value="NZ_WMBA01000007.1"/>
</dbReference>
<dbReference type="EMBL" id="WMBA01000007">
    <property type="protein sequence ID" value="MTD53716.1"/>
    <property type="molecule type" value="Genomic_DNA"/>
</dbReference>
<evidence type="ECO:0000256" key="3">
    <source>
        <dbReference type="ARBA" id="ARBA00004904"/>
    </source>
</evidence>
<evidence type="ECO:0000256" key="2">
    <source>
        <dbReference type="ARBA" id="ARBA00002284"/>
    </source>
</evidence>
<keyword evidence="9" id="KW-0456">Lyase</keyword>
<accession>A0A6N7Z3U9</accession>
<dbReference type="GO" id="GO:0009231">
    <property type="term" value="P:riboflavin biosynthetic process"/>
    <property type="evidence" value="ECO:0007669"/>
    <property type="project" value="UniProtKB-UniPathway"/>
</dbReference>
<dbReference type="PANTHER" id="PTHR21327:SF18">
    <property type="entry name" value="3,4-DIHYDROXY-2-BUTANONE 4-PHOSPHATE SYNTHASE"/>
    <property type="match status" value="1"/>
</dbReference>
<dbReference type="GO" id="GO:0003935">
    <property type="term" value="F:GTP cyclohydrolase II activity"/>
    <property type="evidence" value="ECO:0007669"/>
    <property type="project" value="TreeGrafter"/>
</dbReference>
<feature type="domain" description="GTP cyclohydrolase II" evidence="8">
    <location>
        <begin position="229"/>
        <end position="370"/>
    </location>
</feature>
<dbReference type="OrthoDB" id="9793111at2"/>
<proteinExistence type="inferred from homology"/>
<evidence type="ECO:0000256" key="7">
    <source>
        <dbReference type="ARBA" id="ARBA00022723"/>
    </source>
</evidence>
<dbReference type="GO" id="GO:0008686">
    <property type="term" value="F:3,4-dihydroxy-2-butanone-4-phosphate synthase activity"/>
    <property type="evidence" value="ECO:0007669"/>
    <property type="project" value="UniProtKB-EC"/>
</dbReference>
<evidence type="ECO:0000259" key="8">
    <source>
        <dbReference type="Pfam" id="PF00925"/>
    </source>
</evidence>
<dbReference type="InterPro" id="IPR036144">
    <property type="entry name" value="RibA-like_sf"/>
</dbReference>
<dbReference type="Gene3D" id="3.40.50.10990">
    <property type="entry name" value="GTP cyclohydrolase II"/>
    <property type="match status" value="1"/>
</dbReference>
<evidence type="ECO:0000313" key="10">
    <source>
        <dbReference type="Proteomes" id="UP000440096"/>
    </source>
</evidence>
<dbReference type="EC" id="4.1.99.12" evidence="5"/>
<dbReference type="Pfam" id="PF00926">
    <property type="entry name" value="DHBP_synthase"/>
    <property type="match status" value="1"/>
</dbReference>
<comment type="catalytic activity">
    <reaction evidence="1">
        <text>D-ribulose 5-phosphate = (2S)-2-hydroxy-3-oxobutyl phosphate + formate + H(+)</text>
        <dbReference type="Rhea" id="RHEA:18457"/>
        <dbReference type="ChEBI" id="CHEBI:15378"/>
        <dbReference type="ChEBI" id="CHEBI:15740"/>
        <dbReference type="ChEBI" id="CHEBI:58121"/>
        <dbReference type="ChEBI" id="CHEBI:58830"/>
        <dbReference type="EC" id="4.1.99.12"/>
    </reaction>
</comment>
<dbReference type="PIRSF" id="PIRSF001259">
    <property type="entry name" value="RibA"/>
    <property type="match status" value="1"/>
</dbReference>